<gene>
    <name evidence="2" type="ORF">CROQUDRAFT_129569</name>
</gene>
<evidence type="ECO:0000313" key="2">
    <source>
        <dbReference type="EMBL" id="KAG0152095.1"/>
    </source>
</evidence>
<evidence type="ECO:0000256" key="1">
    <source>
        <dbReference type="SAM" id="MobiDB-lite"/>
    </source>
</evidence>
<evidence type="ECO:0000313" key="3">
    <source>
        <dbReference type="Proteomes" id="UP000886653"/>
    </source>
</evidence>
<proteinExistence type="predicted"/>
<accession>A0A9P6THU5</accession>
<name>A0A9P6THU5_9BASI</name>
<reference evidence="2" key="1">
    <citation type="submission" date="2013-11" db="EMBL/GenBank/DDBJ databases">
        <title>Genome sequence of the fusiform rust pathogen reveals effectors for host alternation and coevolution with pine.</title>
        <authorList>
            <consortium name="DOE Joint Genome Institute"/>
            <person name="Smith K."/>
            <person name="Pendleton A."/>
            <person name="Kubisiak T."/>
            <person name="Anderson C."/>
            <person name="Salamov A."/>
            <person name="Aerts A."/>
            <person name="Riley R."/>
            <person name="Clum A."/>
            <person name="Lindquist E."/>
            <person name="Ence D."/>
            <person name="Campbell M."/>
            <person name="Kronenberg Z."/>
            <person name="Feau N."/>
            <person name="Dhillon B."/>
            <person name="Hamelin R."/>
            <person name="Burleigh J."/>
            <person name="Smith J."/>
            <person name="Yandell M."/>
            <person name="Nelson C."/>
            <person name="Grigoriev I."/>
            <person name="Davis J."/>
        </authorList>
    </citation>
    <scope>NUCLEOTIDE SEQUENCE</scope>
    <source>
        <strain evidence="2">G11</strain>
    </source>
</reference>
<feature type="compositionally biased region" description="Polar residues" evidence="1">
    <location>
        <begin position="216"/>
        <end position="228"/>
    </location>
</feature>
<keyword evidence="3" id="KW-1185">Reference proteome</keyword>
<organism evidence="2 3">
    <name type="scientific">Cronartium quercuum f. sp. fusiforme G11</name>
    <dbReference type="NCBI Taxonomy" id="708437"/>
    <lineage>
        <taxon>Eukaryota</taxon>
        <taxon>Fungi</taxon>
        <taxon>Dikarya</taxon>
        <taxon>Basidiomycota</taxon>
        <taxon>Pucciniomycotina</taxon>
        <taxon>Pucciniomycetes</taxon>
        <taxon>Pucciniales</taxon>
        <taxon>Coleosporiaceae</taxon>
        <taxon>Cronartium</taxon>
    </lineage>
</organism>
<dbReference type="Proteomes" id="UP000886653">
    <property type="component" value="Unassembled WGS sequence"/>
</dbReference>
<feature type="region of interest" description="Disordered" evidence="1">
    <location>
        <begin position="209"/>
        <end position="228"/>
    </location>
</feature>
<comment type="caution">
    <text evidence="2">The sequence shown here is derived from an EMBL/GenBank/DDBJ whole genome shotgun (WGS) entry which is preliminary data.</text>
</comment>
<sequence>MSANTPVVHPPTSSGTAVAVIVNHGDPDTEEVEDLFQATSISPMDWENDSYSDWSADLVKLKLCNSPDNPGNEVIICSQYQPGLFSMADDNEQADFYHTGSKDEREGGTWTSHLLRTGQLAGFGNNLITRLRASVIQVLGTETLVLTNFEWATKNLKPVTFLGDKITILPFDLGPSYTYQDQQAIARFQLLHNCVSLCHIMGLSAIPAPSNEEPGSEQSQVADMSLSSSDYSAPDTSLSNMSISSVTKIYETIANIHKFAIT</sequence>
<dbReference type="AlphaFoldDB" id="A0A9P6THU5"/>
<dbReference type="EMBL" id="MU167209">
    <property type="protein sequence ID" value="KAG0152095.1"/>
    <property type="molecule type" value="Genomic_DNA"/>
</dbReference>
<protein>
    <submittedName>
        <fullName evidence="2">Uncharacterized protein</fullName>
    </submittedName>
</protein>